<evidence type="ECO:0000313" key="3">
    <source>
        <dbReference type="EMBL" id="CAA9359310.1"/>
    </source>
</evidence>
<name>A0A6J4MJ85_9BACT</name>
<dbReference type="Gene3D" id="1.20.120.450">
    <property type="entry name" value="dinb family like domain"/>
    <property type="match status" value="1"/>
</dbReference>
<sequence>MTGAARNTAARVAVPTAALTFRELLDWTAGETRRWHRWLVAQPAAVLDLPIGTGRTATVRGLVHHVVVVERRYADRLLGDAVSAYADVPDDSVEALFAAAGDARARLERFLAGADDAALAQRLTFETLSAGTLTASARKIVAHALLHGVRHWAQLATALRQAGYATDWGHDLLLSDALD</sequence>
<protein>
    <recommendedName>
        <fullName evidence="4">DinB-like domain-containing protein</fullName>
    </recommendedName>
</protein>
<dbReference type="GO" id="GO:0046872">
    <property type="term" value="F:metal ion binding"/>
    <property type="evidence" value="ECO:0007669"/>
    <property type="project" value="UniProtKB-KW"/>
</dbReference>
<evidence type="ECO:0000256" key="1">
    <source>
        <dbReference type="ARBA" id="ARBA00008635"/>
    </source>
</evidence>
<organism evidence="3">
    <name type="scientific">uncultured Gemmatimonadaceae bacterium</name>
    <dbReference type="NCBI Taxonomy" id="246130"/>
    <lineage>
        <taxon>Bacteria</taxon>
        <taxon>Pseudomonadati</taxon>
        <taxon>Gemmatimonadota</taxon>
        <taxon>Gemmatimonadia</taxon>
        <taxon>Gemmatimonadales</taxon>
        <taxon>Gemmatimonadaceae</taxon>
        <taxon>environmental samples</taxon>
    </lineage>
</organism>
<gene>
    <name evidence="3" type="ORF">AVDCRST_MAG40-3376</name>
</gene>
<comment type="similarity">
    <text evidence="1">Belongs to the DinB family.</text>
</comment>
<accession>A0A6J4MJ85</accession>
<evidence type="ECO:0008006" key="4">
    <source>
        <dbReference type="Google" id="ProtNLM"/>
    </source>
</evidence>
<dbReference type="AlphaFoldDB" id="A0A6J4MJ85"/>
<dbReference type="InterPro" id="IPR034660">
    <property type="entry name" value="DinB/YfiT-like"/>
</dbReference>
<keyword evidence="2" id="KW-0479">Metal-binding</keyword>
<dbReference type="EMBL" id="CADCTX010000933">
    <property type="protein sequence ID" value="CAA9359310.1"/>
    <property type="molecule type" value="Genomic_DNA"/>
</dbReference>
<proteinExistence type="inferred from homology"/>
<dbReference type="SUPFAM" id="SSF109854">
    <property type="entry name" value="DinB/YfiT-like putative metalloenzymes"/>
    <property type="match status" value="1"/>
</dbReference>
<evidence type="ECO:0000256" key="2">
    <source>
        <dbReference type="ARBA" id="ARBA00022723"/>
    </source>
</evidence>
<reference evidence="3" key="1">
    <citation type="submission" date="2020-02" db="EMBL/GenBank/DDBJ databases">
        <authorList>
            <person name="Meier V. D."/>
        </authorList>
    </citation>
    <scope>NUCLEOTIDE SEQUENCE</scope>
    <source>
        <strain evidence="3">AVDCRST_MAG40</strain>
    </source>
</reference>
<dbReference type="InterPro" id="IPR007837">
    <property type="entry name" value="DinB"/>
</dbReference>
<dbReference type="Pfam" id="PF05163">
    <property type="entry name" value="DinB"/>
    <property type="match status" value="1"/>
</dbReference>